<evidence type="ECO:0008006" key="3">
    <source>
        <dbReference type="Google" id="ProtNLM"/>
    </source>
</evidence>
<sequence length="367" mass="40294">MDDACSARILTTLARCCVASEDSERAVEYARDACEMAQNLQPRNRFLACRALCTLASAQLAANYGRAEVKATTASLVASVRKTDRDTVLGVECDMLRASIADRNGKEKTAYRDILAPLERSRALGRHGLELDLALKLSTYFYAHDRIAGATALYEHFLPTPAEGLSPHLLKHTLLYATCRKRTGEWKKCLALLSPIQDECIDLENTVDIGIAVLHAEAVGRCGDWPESVRLSRSIVQQLSSREDPDADGGQWASQLLFAYQGLVNSLTENGELDEANRALVKSEKLAAKAHGQSSPWRLGIVKKQGEIAMRQQRYADAAELFGQIESETADNENATEFHEHARSRRNEALRLANAAEADTAAPALAR</sequence>
<evidence type="ECO:0000313" key="1">
    <source>
        <dbReference type="EMBL" id="TWT36896.1"/>
    </source>
</evidence>
<dbReference type="Gene3D" id="1.25.40.10">
    <property type="entry name" value="Tetratricopeptide repeat domain"/>
    <property type="match status" value="1"/>
</dbReference>
<comment type="caution">
    <text evidence="1">The sequence shown here is derived from an EMBL/GenBank/DDBJ whole genome shotgun (WGS) entry which is preliminary data.</text>
</comment>
<evidence type="ECO:0000313" key="2">
    <source>
        <dbReference type="Proteomes" id="UP000316714"/>
    </source>
</evidence>
<proteinExistence type="predicted"/>
<dbReference type="Proteomes" id="UP000316714">
    <property type="component" value="Unassembled WGS sequence"/>
</dbReference>
<keyword evidence="2" id="KW-1185">Reference proteome</keyword>
<name>A0A5C5VE49_9BACT</name>
<dbReference type="AlphaFoldDB" id="A0A5C5VE49"/>
<dbReference type="EMBL" id="SIHJ01000001">
    <property type="protein sequence ID" value="TWT36896.1"/>
    <property type="molecule type" value="Genomic_DNA"/>
</dbReference>
<organism evidence="1 2">
    <name type="scientific">Posidoniimonas corsicana</name>
    <dbReference type="NCBI Taxonomy" id="1938618"/>
    <lineage>
        <taxon>Bacteria</taxon>
        <taxon>Pseudomonadati</taxon>
        <taxon>Planctomycetota</taxon>
        <taxon>Planctomycetia</taxon>
        <taxon>Pirellulales</taxon>
        <taxon>Lacipirellulaceae</taxon>
        <taxon>Posidoniimonas</taxon>
    </lineage>
</organism>
<accession>A0A5C5VE49</accession>
<gene>
    <name evidence="1" type="ORF">KOR34_18410</name>
</gene>
<dbReference type="InterPro" id="IPR011990">
    <property type="entry name" value="TPR-like_helical_dom_sf"/>
</dbReference>
<protein>
    <recommendedName>
        <fullName evidence="3">Tetratricopeptide repeat protein</fullName>
    </recommendedName>
</protein>
<reference evidence="1 2" key="1">
    <citation type="submission" date="2019-02" db="EMBL/GenBank/DDBJ databases">
        <title>Deep-cultivation of Planctomycetes and their phenomic and genomic characterization uncovers novel biology.</title>
        <authorList>
            <person name="Wiegand S."/>
            <person name="Jogler M."/>
            <person name="Boedeker C."/>
            <person name="Pinto D."/>
            <person name="Vollmers J."/>
            <person name="Rivas-Marin E."/>
            <person name="Kohn T."/>
            <person name="Peeters S.H."/>
            <person name="Heuer A."/>
            <person name="Rast P."/>
            <person name="Oberbeckmann S."/>
            <person name="Bunk B."/>
            <person name="Jeske O."/>
            <person name="Meyerdierks A."/>
            <person name="Storesund J.E."/>
            <person name="Kallscheuer N."/>
            <person name="Luecker S."/>
            <person name="Lage O.M."/>
            <person name="Pohl T."/>
            <person name="Merkel B.J."/>
            <person name="Hornburger P."/>
            <person name="Mueller R.-W."/>
            <person name="Bruemmer F."/>
            <person name="Labrenz M."/>
            <person name="Spormann A.M."/>
            <person name="Op Den Camp H."/>
            <person name="Overmann J."/>
            <person name="Amann R."/>
            <person name="Jetten M.S.M."/>
            <person name="Mascher T."/>
            <person name="Medema M.H."/>
            <person name="Devos D.P."/>
            <person name="Kaster A.-K."/>
            <person name="Ovreas L."/>
            <person name="Rohde M."/>
            <person name="Galperin M.Y."/>
            <person name="Jogler C."/>
        </authorList>
    </citation>
    <scope>NUCLEOTIDE SEQUENCE [LARGE SCALE GENOMIC DNA]</scope>
    <source>
        <strain evidence="1 2">KOR34</strain>
    </source>
</reference>